<sequence>MDLIENILKPMVEKHKLEAKLGDGLLHRHFDLEEPEKLVEFNNISISWKNYKWDDCSEGKIVPNAWTIRRGSLVPYEFFFSPRGRETPFDFSSASAFLDEFIEAVERMGLESVVSLRLFPHKGYTGALEFTDGRANINLSPDRYVI</sequence>
<keyword evidence="2" id="KW-1185">Reference proteome</keyword>
<dbReference type="Proteomes" id="UP000223968">
    <property type="component" value="Unassembled WGS sequence"/>
</dbReference>
<gene>
    <name evidence="1" type="ORF">AJ79_08693</name>
</gene>
<dbReference type="OrthoDB" id="2322999at2759"/>
<organism evidence="1 2">
    <name type="scientific">Helicocarpus griseus UAMH5409</name>
    <dbReference type="NCBI Taxonomy" id="1447875"/>
    <lineage>
        <taxon>Eukaryota</taxon>
        <taxon>Fungi</taxon>
        <taxon>Dikarya</taxon>
        <taxon>Ascomycota</taxon>
        <taxon>Pezizomycotina</taxon>
        <taxon>Eurotiomycetes</taxon>
        <taxon>Eurotiomycetidae</taxon>
        <taxon>Onygenales</taxon>
        <taxon>Ajellomycetaceae</taxon>
        <taxon>Helicocarpus</taxon>
    </lineage>
</organism>
<comment type="caution">
    <text evidence="1">The sequence shown here is derived from an EMBL/GenBank/DDBJ whole genome shotgun (WGS) entry which is preliminary data.</text>
</comment>
<protein>
    <submittedName>
        <fullName evidence="1">Uncharacterized protein</fullName>
    </submittedName>
</protein>
<dbReference type="EMBL" id="PDNB01000213">
    <property type="protein sequence ID" value="PGG99129.1"/>
    <property type="molecule type" value="Genomic_DNA"/>
</dbReference>
<evidence type="ECO:0000313" key="2">
    <source>
        <dbReference type="Proteomes" id="UP000223968"/>
    </source>
</evidence>
<dbReference type="STRING" id="1447875.A0A2B7WRD2"/>
<accession>A0A2B7WRD2</accession>
<name>A0A2B7WRD2_9EURO</name>
<proteinExistence type="predicted"/>
<dbReference type="AlphaFoldDB" id="A0A2B7WRD2"/>
<reference evidence="1 2" key="1">
    <citation type="submission" date="2017-10" db="EMBL/GenBank/DDBJ databases">
        <title>Comparative genomics in systemic dimorphic fungi from Ajellomycetaceae.</title>
        <authorList>
            <person name="Munoz J.F."/>
            <person name="Mcewen J.G."/>
            <person name="Clay O.K."/>
            <person name="Cuomo C.A."/>
        </authorList>
    </citation>
    <scope>NUCLEOTIDE SEQUENCE [LARGE SCALE GENOMIC DNA]</scope>
    <source>
        <strain evidence="1 2">UAMH5409</strain>
    </source>
</reference>
<evidence type="ECO:0000313" key="1">
    <source>
        <dbReference type="EMBL" id="PGG99129.1"/>
    </source>
</evidence>